<dbReference type="InterPro" id="IPR005116">
    <property type="entry name" value="Transp-assoc_OB_typ1"/>
</dbReference>
<keyword evidence="3" id="KW-0813">Transport</keyword>
<feature type="domain" description="Mop" evidence="6">
    <location>
        <begin position="159"/>
        <end position="225"/>
    </location>
</feature>
<dbReference type="InterPro" id="IPR004606">
    <property type="entry name" value="Mop_domain"/>
</dbReference>
<evidence type="ECO:0000256" key="2">
    <source>
        <dbReference type="ARBA" id="ARBA00008110"/>
    </source>
</evidence>
<keyword evidence="4" id="KW-0500">Molybdenum</keyword>
<accession>A0A8T4H100</accession>
<evidence type="ECO:0000256" key="4">
    <source>
        <dbReference type="ARBA" id="ARBA00022505"/>
    </source>
</evidence>
<dbReference type="PANTHER" id="PTHR30432">
    <property type="entry name" value="TRANSCRIPTIONAL REGULATOR MODE"/>
    <property type="match status" value="1"/>
</dbReference>
<dbReference type="Pfam" id="PF00126">
    <property type="entry name" value="HTH_1"/>
    <property type="match status" value="1"/>
</dbReference>
<sequence length="226" mass="23423">MDAGFDARLRADGVAFGERDAELLRAVDAAGSLNAAASELGRSYSRAHDRLTDLEDAFGALVERQRGGSGGGGSALTERARDLLAAFDRLRAGYNAIAETTETVLDGGVIDRDGELGTVETAAGRVRALVPPEADSVEVVLRADAVTLNDPDDAPAGGATSARNRFTGEVVAVGRGESICRVSVDVGADDPLVALVTEESRQRLGIEIGRTVVASFKATATQATPR</sequence>
<evidence type="ECO:0000256" key="5">
    <source>
        <dbReference type="ARBA" id="ARBA00022737"/>
    </source>
</evidence>
<dbReference type="OrthoDB" id="70912at2157"/>
<comment type="caution">
    <text evidence="7">The sequence shown here is derived from an EMBL/GenBank/DDBJ whole genome shotgun (WGS) entry which is preliminary data.</text>
</comment>
<dbReference type="InterPro" id="IPR036388">
    <property type="entry name" value="WH-like_DNA-bd_sf"/>
</dbReference>
<organism evidence="7 8">
    <name type="scientific">Halolamina salifodinae</name>
    <dbReference type="NCBI Taxonomy" id="1202767"/>
    <lineage>
        <taxon>Archaea</taxon>
        <taxon>Methanobacteriati</taxon>
        <taxon>Methanobacteriota</taxon>
        <taxon>Stenosarchaea group</taxon>
        <taxon>Halobacteria</taxon>
        <taxon>Halobacteriales</taxon>
        <taxon>Haloferacaceae</taxon>
    </lineage>
</organism>
<dbReference type="GO" id="GO:0005886">
    <property type="term" value="C:plasma membrane"/>
    <property type="evidence" value="ECO:0007669"/>
    <property type="project" value="UniProtKB-SubCell"/>
</dbReference>
<dbReference type="Gene3D" id="1.10.10.10">
    <property type="entry name" value="Winged helix-like DNA-binding domain superfamily/Winged helix DNA-binding domain"/>
    <property type="match status" value="1"/>
</dbReference>
<dbReference type="InterPro" id="IPR000847">
    <property type="entry name" value="LysR_HTH_N"/>
</dbReference>
<dbReference type="InterPro" id="IPR051815">
    <property type="entry name" value="Molybdate_resp_trans_reg"/>
</dbReference>
<dbReference type="AlphaFoldDB" id="A0A8T4H100"/>
<dbReference type="EMBL" id="JAGGLC010000005">
    <property type="protein sequence ID" value="MBP1988033.1"/>
    <property type="molecule type" value="Genomic_DNA"/>
</dbReference>
<keyword evidence="5" id="KW-0677">Repeat</keyword>
<dbReference type="InterPro" id="IPR036390">
    <property type="entry name" value="WH_DNA-bd_sf"/>
</dbReference>
<reference evidence="7" key="1">
    <citation type="submission" date="2021-03" db="EMBL/GenBank/DDBJ databases">
        <title>Genomic Encyclopedia of Type Strains, Phase IV (KMG-IV): sequencing the most valuable type-strain genomes for metagenomic binning, comparative biology and taxonomic classification.</title>
        <authorList>
            <person name="Goeker M."/>
        </authorList>
    </citation>
    <scope>NUCLEOTIDE SEQUENCE</scope>
    <source>
        <strain evidence="7">DSM 26232</strain>
    </source>
</reference>
<gene>
    <name evidence="7" type="ORF">J2753_002543</name>
</gene>
<dbReference type="Pfam" id="PF03459">
    <property type="entry name" value="TOBE"/>
    <property type="match status" value="1"/>
</dbReference>
<dbReference type="PROSITE" id="PS51866">
    <property type="entry name" value="MOP"/>
    <property type="match status" value="1"/>
</dbReference>
<name>A0A8T4H100_9EURY</name>
<evidence type="ECO:0000259" key="6">
    <source>
        <dbReference type="PROSITE" id="PS51866"/>
    </source>
</evidence>
<dbReference type="PIRSF" id="PIRSF005763">
    <property type="entry name" value="Txn_reg_ModE"/>
    <property type="match status" value="1"/>
</dbReference>
<evidence type="ECO:0000313" key="8">
    <source>
        <dbReference type="Proteomes" id="UP000823736"/>
    </source>
</evidence>
<evidence type="ECO:0000313" key="7">
    <source>
        <dbReference type="EMBL" id="MBP1988033.1"/>
    </source>
</evidence>
<evidence type="ECO:0000256" key="1">
    <source>
        <dbReference type="ARBA" id="ARBA00004202"/>
    </source>
</evidence>
<dbReference type="Gene3D" id="2.40.50.100">
    <property type="match status" value="1"/>
</dbReference>
<comment type="similarity">
    <text evidence="2">Belongs to the ModE family.</text>
</comment>
<proteinExistence type="inferred from homology"/>
<dbReference type="GO" id="GO:0015689">
    <property type="term" value="P:molybdate ion transport"/>
    <property type="evidence" value="ECO:0007669"/>
    <property type="project" value="InterPro"/>
</dbReference>
<dbReference type="GO" id="GO:0030151">
    <property type="term" value="F:molybdenum ion binding"/>
    <property type="evidence" value="ECO:0007669"/>
    <property type="project" value="InterPro"/>
</dbReference>
<dbReference type="InterPro" id="IPR008995">
    <property type="entry name" value="Mo/tungstate-bd_C_term_dom"/>
</dbReference>
<dbReference type="InterPro" id="IPR016462">
    <property type="entry name" value="ModE"/>
</dbReference>
<dbReference type="GO" id="GO:0003700">
    <property type="term" value="F:DNA-binding transcription factor activity"/>
    <property type="evidence" value="ECO:0007669"/>
    <property type="project" value="InterPro"/>
</dbReference>
<dbReference type="RefSeq" id="WP_209492383.1">
    <property type="nucleotide sequence ID" value="NZ_JAGGLC010000005.1"/>
</dbReference>
<dbReference type="Proteomes" id="UP000823736">
    <property type="component" value="Unassembled WGS sequence"/>
</dbReference>
<keyword evidence="8" id="KW-1185">Reference proteome</keyword>
<dbReference type="PANTHER" id="PTHR30432:SF1">
    <property type="entry name" value="DNA-BINDING TRANSCRIPTIONAL DUAL REGULATOR MODE"/>
    <property type="match status" value="1"/>
</dbReference>
<dbReference type="SUPFAM" id="SSF46785">
    <property type="entry name" value="Winged helix' DNA-binding domain"/>
    <property type="match status" value="1"/>
</dbReference>
<evidence type="ECO:0000256" key="3">
    <source>
        <dbReference type="ARBA" id="ARBA00022448"/>
    </source>
</evidence>
<dbReference type="SUPFAM" id="SSF50331">
    <property type="entry name" value="MOP-like"/>
    <property type="match status" value="1"/>
</dbReference>
<comment type="subcellular location">
    <subcellularLocation>
        <location evidence="1">Cell membrane</location>
        <topology evidence="1">Peripheral membrane protein</topology>
    </subcellularLocation>
</comment>
<protein>
    <submittedName>
        <fullName evidence="7">Molybdate transport system regulatory protein</fullName>
    </submittedName>
</protein>